<keyword evidence="3" id="KW-1185">Reference proteome</keyword>
<sequence>MMMTTSSMGAFEAPVLDDIVRRLVGREEPEEAAAGPAVGVGDPAPLRRGEAGPPLPAQPPPPPRSNQDMR</sequence>
<proteinExistence type="predicted"/>
<protein>
    <submittedName>
        <fullName evidence="2">Serine/threonine-protein phosphatase PP1-like isoform X2</fullName>
    </submittedName>
</protein>
<reference evidence="2" key="1">
    <citation type="journal article" date="2023" name="GigaByte">
        <title>Genome assembly of the bearded iris, Iris pallida Lam.</title>
        <authorList>
            <person name="Bruccoleri R.E."/>
            <person name="Oakeley E.J."/>
            <person name="Faust A.M.E."/>
            <person name="Altorfer M."/>
            <person name="Dessus-Babus S."/>
            <person name="Burckhardt D."/>
            <person name="Oertli M."/>
            <person name="Naumann U."/>
            <person name="Petersen F."/>
            <person name="Wong J."/>
        </authorList>
    </citation>
    <scope>NUCLEOTIDE SEQUENCE</scope>
    <source>
        <strain evidence="2">GSM-AAB239-AS_SAM_17_03QT</strain>
    </source>
</reference>
<evidence type="ECO:0000313" key="2">
    <source>
        <dbReference type="EMBL" id="KAJ6798770.1"/>
    </source>
</evidence>
<feature type="compositionally biased region" description="Pro residues" evidence="1">
    <location>
        <begin position="53"/>
        <end position="64"/>
    </location>
</feature>
<evidence type="ECO:0000256" key="1">
    <source>
        <dbReference type="SAM" id="MobiDB-lite"/>
    </source>
</evidence>
<feature type="compositionally biased region" description="Low complexity" evidence="1">
    <location>
        <begin position="32"/>
        <end position="44"/>
    </location>
</feature>
<name>A0AAX6E466_IRIPA</name>
<organism evidence="2 3">
    <name type="scientific">Iris pallida</name>
    <name type="common">Sweet iris</name>
    <dbReference type="NCBI Taxonomy" id="29817"/>
    <lineage>
        <taxon>Eukaryota</taxon>
        <taxon>Viridiplantae</taxon>
        <taxon>Streptophyta</taxon>
        <taxon>Embryophyta</taxon>
        <taxon>Tracheophyta</taxon>
        <taxon>Spermatophyta</taxon>
        <taxon>Magnoliopsida</taxon>
        <taxon>Liliopsida</taxon>
        <taxon>Asparagales</taxon>
        <taxon>Iridaceae</taxon>
        <taxon>Iridoideae</taxon>
        <taxon>Irideae</taxon>
        <taxon>Iris</taxon>
    </lineage>
</organism>
<dbReference type="EMBL" id="JANAVB010040218">
    <property type="protein sequence ID" value="KAJ6798770.1"/>
    <property type="molecule type" value="Genomic_DNA"/>
</dbReference>
<reference evidence="2" key="2">
    <citation type="submission" date="2023-04" db="EMBL/GenBank/DDBJ databases">
        <authorList>
            <person name="Bruccoleri R.E."/>
            <person name="Oakeley E.J."/>
            <person name="Faust A.-M."/>
            <person name="Dessus-Babus S."/>
            <person name="Altorfer M."/>
            <person name="Burckhardt D."/>
            <person name="Oertli M."/>
            <person name="Naumann U."/>
            <person name="Petersen F."/>
            <person name="Wong J."/>
        </authorList>
    </citation>
    <scope>NUCLEOTIDE SEQUENCE</scope>
    <source>
        <strain evidence="2">GSM-AAB239-AS_SAM_17_03QT</strain>
        <tissue evidence="2">Leaf</tissue>
    </source>
</reference>
<feature type="region of interest" description="Disordered" evidence="1">
    <location>
        <begin position="27"/>
        <end position="70"/>
    </location>
</feature>
<gene>
    <name evidence="2" type="ORF">M6B38_210895</name>
</gene>
<accession>A0AAX6E466</accession>
<evidence type="ECO:0000313" key="3">
    <source>
        <dbReference type="Proteomes" id="UP001140949"/>
    </source>
</evidence>
<dbReference type="Proteomes" id="UP001140949">
    <property type="component" value="Unassembled WGS sequence"/>
</dbReference>
<dbReference type="AlphaFoldDB" id="A0AAX6E466"/>
<comment type="caution">
    <text evidence="2">The sequence shown here is derived from an EMBL/GenBank/DDBJ whole genome shotgun (WGS) entry which is preliminary data.</text>
</comment>